<reference evidence="2 3" key="1">
    <citation type="journal article" date="2019" name="Sci. Rep.">
        <title>Orb-weaving spider Araneus ventricosus genome elucidates the spidroin gene catalogue.</title>
        <authorList>
            <person name="Kono N."/>
            <person name="Nakamura H."/>
            <person name="Ohtoshi R."/>
            <person name="Moran D.A.P."/>
            <person name="Shinohara A."/>
            <person name="Yoshida Y."/>
            <person name="Fujiwara M."/>
            <person name="Mori M."/>
            <person name="Tomita M."/>
            <person name="Arakawa K."/>
        </authorList>
    </citation>
    <scope>NUCLEOTIDE SEQUENCE [LARGE SCALE GENOMIC DNA]</scope>
</reference>
<gene>
    <name evidence="2" type="ORF">AVEN_9726_1</name>
</gene>
<comment type="caution">
    <text evidence="2">The sequence shown here is derived from an EMBL/GenBank/DDBJ whole genome shotgun (WGS) entry which is preliminary data.</text>
</comment>
<dbReference type="InterPro" id="IPR036397">
    <property type="entry name" value="RNaseH_sf"/>
</dbReference>
<dbReference type="AlphaFoldDB" id="A0A4Y2SXK8"/>
<organism evidence="2 3">
    <name type="scientific">Araneus ventricosus</name>
    <name type="common">Orbweaver spider</name>
    <name type="synonym">Epeira ventricosa</name>
    <dbReference type="NCBI Taxonomy" id="182803"/>
    <lineage>
        <taxon>Eukaryota</taxon>
        <taxon>Metazoa</taxon>
        <taxon>Ecdysozoa</taxon>
        <taxon>Arthropoda</taxon>
        <taxon>Chelicerata</taxon>
        <taxon>Arachnida</taxon>
        <taxon>Araneae</taxon>
        <taxon>Araneomorphae</taxon>
        <taxon>Entelegynae</taxon>
        <taxon>Araneoidea</taxon>
        <taxon>Araneidae</taxon>
        <taxon>Araneus</taxon>
    </lineage>
</organism>
<sequence>MGLKEAIIRASEKNETTKIWTDSLSSVMAELDPHTLHHLVRDIQSLLTQNRNILIRWIKAHGGSCACGEAGDPIHYATSCPLTLSWHIRKPSTSLESVPKSVVPKSYGESQFKKKNNKRD</sequence>
<accession>A0A4Y2SXK8</accession>
<dbReference type="GO" id="GO:0003676">
    <property type="term" value="F:nucleic acid binding"/>
    <property type="evidence" value="ECO:0007669"/>
    <property type="project" value="InterPro"/>
</dbReference>
<evidence type="ECO:0000256" key="1">
    <source>
        <dbReference type="SAM" id="MobiDB-lite"/>
    </source>
</evidence>
<evidence type="ECO:0000313" key="2">
    <source>
        <dbReference type="EMBL" id="GBN92997.1"/>
    </source>
</evidence>
<protein>
    <recommendedName>
        <fullName evidence="4">RNase H type-1 domain-containing protein</fullName>
    </recommendedName>
</protein>
<name>A0A4Y2SXK8_ARAVE</name>
<keyword evidence="3" id="KW-1185">Reference proteome</keyword>
<proteinExistence type="predicted"/>
<dbReference type="Proteomes" id="UP000499080">
    <property type="component" value="Unassembled WGS sequence"/>
</dbReference>
<dbReference type="Gene3D" id="3.30.420.10">
    <property type="entry name" value="Ribonuclease H-like superfamily/Ribonuclease H"/>
    <property type="match status" value="1"/>
</dbReference>
<dbReference type="EMBL" id="BGPR01024706">
    <property type="protein sequence ID" value="GBN92997.1"/>
    <property type="molecule type" value="Genomic_DNA"/>
</dbReference>
<evidence type="ECO:0000313" key="3">
    <source>
        <dbReference type="Proteomes" id="UP000499080"/>
    </source>
</evidence>
<feature type="region of interest" description="Disordered" evidence="1">
    <location>
        <begin position="92"/>
        <end position="120"/>
    </location>
</feature>
<dbReference type="OrthoDB" id="5077812at2759"/>
<evidence type="ECO:0008006" key="4">
    <source>
        <dbReference type="Google" id="ProtNLM"/>
    </source>
</evidence>